<accession>A0AAV5AXD4</accession>
<gene>
    <name evidence="2" type="ORF">RCZ15_19880</name>
    <name evidence="3" type="ORF">RCZ16_05180</name>
</gene>
<sequence>MEIFFSLLASLLILIGIIGVIVPALPGVILCYIGILLHYFLGSGTISWVWLLIFGILTIFTLVLNYIIPLKTTRKYGGSKWGDIGGLVGMLVGFFWIPVPFGFLIGMFAGVFLGEYVQNKKAKTAFKATKGALIGFLYSTTFSFLVGLSMLVVQLYYFILG</sequence>
<evidence type="ECO:0000313" key="4">
    <source>
        <dbReference type="Proteomes" id="UP001207736"/>
    </source>
</evidence>
<evidence type="ECO:0000256" key="1">
    <source>
        <dbReference type="SAM" id="Phobius"/>
    </source>
</evidence>
<keyword evidence="5" id="KW-1185">Reference proteome</keyword>
<dbReference type="Pfam" id="PF04306">
    <property type="entry name" value="DUF456"/>
    <property type="match status" value="1"/>
</dbReference>
<feature type="transmembrane region" description="Helical" evidence="1">
    <location>
        <begin position="133"/>
        <end position="159"/>
    </location>
</feature>
<protein>
    <submittedName>
        <fullName evidence="2">Membrane protein</fullName>
    </submittedName>
</protein>
<dbReference type="Proteomes" id="UP001207736">
    <property type="component" value="Unassembled WGS sequence"/>
</dbReference>
<keyword evidence="1" id="KW-1133">Transmembrane helix</keyword>
<proteinExistence type="predicted"/>
<evidence type="ECO:0000313" key="3">
    <source>
        <dbReference type="EMBL" id="GJM52200.1"/>
    </source>
</evidence>
<organism evidence="2 4">
    <name type="scientific">Capnocytophaga catalasegens</name>
    <dbReference type="NCBI Taxonomy" id="1004260"/>
    <lineage>
        <taxon>Bacteria</taxon>
        <taxon>Pseudomonadati</taxon>
        <taxon>Bacteroidota</taxon>
        <taxon>Flavobacteriia</taxon>
        <taxon>Flavobacteriales</taxon>
        <taxon>Flavobacteriaceae</taxon>
        <taxon>Capnocytophaga</taxon>
    </lineage>
</organism>
<evidence type="ECO:0000313" key="5">
    <source>
        <dbReference type="Proteomes" id="UP001208692"/>
    </source>
</evidence>
<reference evidence="2 5" key="1">
    <citation type="submission" date="2021-11" db="EMBL/GenBank/DDBJ databases">
        <title>Draft genome sequence of Capnocytophaga sp. strain KC07075 isolated from cat oral cavity.</title>
        <authorList>
            <person name="Suzuki M."/>
            <person name="Imaoka K."/>
            <person name="Kimura M."/>
            <person name="Morikawa S."/>
            <person name="Maeda K."/>
        </authorList>
    </citation>
    <scope>NUCLEOTIDE SEQUENCE</scope>
    <source>
        <strain evidence="2">KC07075</strain>
        <strain evidence="3 5">KC07079</strain>
    </source>
</reference>
<keyword evidence="1" id="KW-0812">Transmembrane</keyword>
<evidence type="ECO:0000313" key="2">
    <source>
        <dbReference type="EMBL" id="GJM51015.1"/>
    </source>
</evidence>
<feature type="transmembrane region" description="Helical" evidence="1">
    <location>
        <begin position="12"/>
        <end position="41"/>
    </location>
</feature>
<dbReference type="PANTHER" id="PTHR39165:SF1">
    <property type="entry name" value="DUF456 DOMAIN-CONTAINING PROTEIN"/>
    <property type="match status" value="1"/>
</dbReference>
<dbReference type="Proteomes" id="UP001208692">
    <property type="component" value="Unassembled WGS sequence"/>
</dbReference>
<dbReference type="PANTHER" id="PTHR39165">
    <property type="entry name" value="IG HYPOTHETICAL 17883"/>
    <property type="match status" value="1"/>
</dbReference>
<feature type="transmembrane region" description="Helical" evidence="1">
    <location>
        <begin position="88"/>
        <end position="113"/>
    </location>
</feature>
<dbReference type="AlphaFoldDB" id="A0AAV5AXD4"/>
<dbReference type="InterPro" id="IPR007403">
    <property type="entry name" value="DUF456"/>
</dbReference>
<dbReference type="EMBL" id="BQKA01000036">
    <property type="protein sequence ID" value="GJM51015.1"/>
    <property type="molecule type" value="Genomic_DNA"/>
</dbReference>
<comment type="caution">
    <text evidence="2">The sequence shown here is derived from an EMBL/GenBank/DDBJ whole genome shotgun (WGS) entry which is preliminary data.</text>
</comment>
<dbReference type="EMBL" id="BQKB01000009">
    <property type="protein sequence ID" value="GJM52200.1"/>
    <property type="molecule type" value="Genomic_DNA"/>
</dbReference>
<keyword evidence="1" id="KW-0472">Membrane</keyword>
<dbReference type="RefSeq" id="WP_264846448.1">
    <property type="nucleotide sequence ID" value="NZ_BPMA01000021.1"/>
</dbReference>
<feature type="transmembrane region" description="Helical" evidence="1">
    <location>
        <begin position="48"/>
        <end position="68"/>
    </location>
</feature>
<name>A0AAV5AXD4_9FLAO</name>